<feature type="domain" description="Large ribosomal subunit protein eL14" evidence="7">
    <location>
        <begin position="24"/>
        <end position="97"/>
    </location>
</feature>
<feature type="compositionally biased region" description="Low complexity" evidence="6">
    <location>
        <begin position="166"/>
        <end position="182"/>
    </location>
</feature>
<keyword evidence="3" id="KW-0687">Ribonucleoprotein</keyword>
<evidence type="ECO:0000256" key="5">
    <source>
        <dbReference type="ARBA" id="ARBA00035318"/>
    </source>
</evidence>
<dbReference type="EMBL" id="CAAGRJ010006684">
    <property type="protein sequence ID" value="VFV24631.1"/>
    <property type="molecule type" value="Genomic_DNA"/>
</dbReference>
<organism evidence="8 9">
    <name type="scientific">Lynx pardinus</name>
    <name type="common">Iberian lynx</name>
    <name type="synonym">Felis pardina</name>
    <dbReference type="NCBI Taxonomy" id="191816"/>
    <lineage>
        <taxon>Eukaryota</taxon>
        <taxon>Metazoa</taxon>
        <taxon>Chordata</taxon>
        <taxon>Craniata</taxon>
        <taxon>Vertebrata</taxon>
        <taxon>Euteleostomi</taxon>
        <taxon>Mammalia</taxon>
        <taxon>Eutheria</taxon>
        <taxon>Laurasiatheria</taxon>
        <taxon>Carnivora</taxon>
        <taxon>Feliformia</taxon>
        <taxon>Felidae</taxon>
        <taxon>Felinae</taxon>
        <taxon>Lynx</taxon>
    </lineage>
</organism>
<sequence>MVQIIDAIDQKGALVDGPCIQVRRYIMPFKFMELTDFILKFPHSARPKYVGQAWQKADTSRKCAAMGWVKKIKARERKAKMTDFDHYKVMKAKKRRKRIIKLEVRKLPKAAVLESSPRNVPTAKGAAGEVAAKFPAKKVCRHRQEGCSPEDFCPISCRPEGSTSKSWEGSEISSPESSCSKASGKKAEKQKRRL</sequence>
<dbReference type="GO" id="GO:0042273">
    <property type="term" value="P:ribosomal large subunit biogenesis"/>
    <property type="evidence" value="ECO:0007669"/>
    <property type="project" value="TreeGrafter"/>
</dbReference>
<dbReference type="InterPro" id="IPR002784">
    <property type="entry name" value="Ribosomal_eL14_dom"/>
</dbReference>
<feature type="region of interest" description="Disordered" evidence="6">
    <location>
        <begin position="149"/>
        <end position="194"/>
    </location>
</feature>
<comment type="similarity">
    <text evidence="1">Belongs to the eukaryotic ribosomal protein eL14 family.</text>
</comment>
<dbReference type="PANTHER" id="PTHR11127">
    <property type="entry name" value="60S RIBOSOMAL PROTEIN L14"/>
    <property type="match status" value="1"/>
</dbReference>
<keyword evidence="2 8" id="KW-0689">Ribosomal protein</keyword>
<dbReference type="Gene3D" id="2.30.30.30">
    <property type="match status" value="1"/>
</dbReference>
<dbReference type="PANTHER" id="PTHR11127:SF2">
    <property type="entry name" value="LARGE RIBOSOMAL SUBUNIT PROTEIN EL14"/>
    <property type="match status" value="1"/>
</dbReference>
<evidence type="ECO:0000256" key="3">
    <source>
        <dbReference type="ARBA" id="ARBA00023274"/>
    </source>
</evidence>
<accession>A0A485MU90</accession>
<evidence type="ECO:0000259" key="7">
    <source>
        <dbReference type="Pfam" id="PF01929"/>
    </source>
</evidence>
<evidence type="ECO:0000313" key="8">
    <source>
        <dbReference type="EMBL" id="VFV24631.1"/>
    </source>
</evidence>
<dbReference type="InterPro" id="IPR039660">
    <property type="entry name" value="Ribosomal_eL14"/>
</dbReference>
<gene>
    <name evidence="8" type="ORF">LYPA_23C011766</name>
</gene>
<dbReference type="Gene3D" id="6.10.250.2270">
    <property type="match status" value="1"/>
</dbReference>
<reference evidence="8 9" key="1">
    <citation type="submission" date="2019-01" db="EMBL/GenBank/DDBJ databases">
        <authorList>
            <person name="Alioto T."/>
            <person name="Alioto T."/>
        </authorList>
    </citation>
    <scope>NUCLEOTIDE SEQUENCE [LARGE SCALE GENOMIC DNA]</scope>
</reference>
<protein>
    <recommendedName>
        <fullName evidence="4">Large ribosomal subunit protein eL14</fullName>
    </recommendedName>
    <alternativeName>
        <fullName evidence="5">60S ribosomal protein L14</fullName>
    </alternativeName>
</protein>
<dbReference type="GO" id="GO:0031090">
    <property type="term" value="C:organelle membrane"/>
    <property type="evidence" value="ECO:0007669"/>
    <property type="project" value="UniProtKB-ARBA"/>
</dbReference>
<dbReference type="GO" id="GO:0006412">
    <property type="term" value="P:translation"/>
    <property type="evidence" value="ECO:0007669"/>
    <property type="project" value="InterPro"/>
</dbReference>
<dbReference type="InterPro" id="IPR008991">
    <property type="entry name" value="Translation_prot_SH3-like_sf"/>
</dbReference>
<name>A0A485MU90_LYNPA</name>
<evidence type="ECO:0000256" key="1">
    <source>
        <dbReference type="ARBA" id="ARBA00006592"/>
    </source>
</evidence>
<dbReference type="GO" id="GO:0003723">
    <property type="term" value="F:RNA binding"/>
    <property type="evidence" value="ECO:0007669"/>
    <property type="project" value="InterPro"/>
</dbReference>
<dbReference type="GO" id="GO:0003735">
    <property type="term" value="F:structural constituent of ribosome"/>
    <property type="evidence" value="ECO:0007669"/>
    <property type="project" value="InterPro"/>
</dbReference>
<dbReference type="AlphaFoldDB" id="A0A485MU90"/>
<dbReference type="InterPro" id="IPR014722">
    <property type="entry name" value="Rib_uL2_dom2"/>
</dbReference>
<evidence type="ECO:0000256" key="2">
    <source>
        <dbReference type="ARBA" id="ARBA00022980"/>
    </source>
</evidence>
<dbReference type="Proteomes" id="UP000386466">
    <property type="component" value="Unassembled WGS sequence"/>
</dbReference>
<proteinExistence type="inferred from homology"/>
<evidence type="ECO:0000313" key="9">
    <source>
        <dbReference type="Proteomes" id="UP000386466"/>
    </source>
</evidence>
<evidence type="ECO:0000256" key="4">
    <source>
        <dbReference type="ARBA" id="ARBA00035215"/>
    </source>
</evidence>
<dbReference type="CDD" id="cd23702">
    <property type="entry name" value="eL14"/>
    <property type="match status" value="1"/>
</dbReference>
<keyword evidence="9" id="KW-1185">Reference proteome</keyword>
<dbReference type="GO" id="GO:0022625">
    <property type="term" value="C:cytosolic large ribosomal subunit"/>
    <property type="evidence" value="ECO:0007669"/>
    <property type="project" value="TreeGrafter"/>
</dbReference>
<dbReference type="Pfam" id="PF01929">
    <property type="entry name" value="Ribosomal_L14e"/>
    <property type="match status" value="1"/>
</dbReference>
<dbReference type="SUPFAM" id="SSF50104">
    <property type="entry name" value="Translation proteins SH3-like domain"/>
    <property type="match status" value="1"/>
</dbReference>
<evidence type="ECO:0000256" key="6">
    <source>
        <dbReference type="SAM" id="MobiDB-lite"/>
    </source>
</evidence>